<keyword evidence="4" id="KW-0436">Ligase</keyword>
<dbReference type="InterPro" id="IPR041715">
    <property type="entry name" value="HisRS-like_core"/>
</dbReference>
<dbReference type="PANTHER" id="PTHR43707:SF1">
    <property type="entry name" value="HISTIDINE--TRNA LIGASE, MITOCHONDRIAL-RELATED"/>
    <property type="match status" value="1"/>
</dbReference>
<evidence type="ECO:0000313" key="4">
    <source>
        <dbReference type="EMBL" id="ABQ71020.1"/>
    </source>
</evidence>
<proteinExistence type="predicted"/>
<accession>A0A9J9HG46</accession>
<dbReference type="Proteomes" id="UP000001989">
    <property type="component" value="Chromosome"/>
</dbReference>
<reference evidence="4 5" key="1">
    <citation type="journal article" date="2010" name="J. Bacteriol.">
        <title>Genome sequence of the dioxin-mineralizing bacterium Sphingomonas wittichii RW1.</title>
        <authorList>
            <person name="Miller T.R."/>
            <person name="Delcher A.L."/>
            <person name="Salzberg S.L."/>
            <person name="Saunders E."/>
            <person name="Detter J.C."/>
            <person name="Halden R.U."/>
        </authorList>
    </citation>
    <scope>NUCLEOTIDE SEQUENCE [LARGE SCALE GENOMIC DNA]</scope>
    <source>
        <strain evidence="5">DSM 6014 / CCUG 31198 / JCM 15750 / NBRC 105917 / EY 4224 / RW1</strain>
    </source>
</reference>
<dbReference type="EMBL" id="CP000699">
    <property type="protein sequence ID" value="ABQ71020.1"/>
    <property type="molecule type" value="Genomic_DNA"/>
</dbReference>
<dbReference type="InterPro" id="IPR045864">
    <property type="entry name" value="aa-tRNA-synth_II/BPL/LPL"/>
</dbReference>
<dbReference type="InterPro" id="IPR006195">
    <property type="entry name" value="aa-tRNA-synth_II"/>
</dbReference>
<dbReference type="GO" id="GO:0005737">
    <property type="term" value="C:cytoplasm"/>
    <property type="evidence" value="ECO:0007669"/>
    <property type="project" value="InterPro"/>
</dbReference>
<dbReference type="PANTHER" id="PTHR43707">
    <property type="entry name" value="HISTIDYL-TRNA SYNTHETASE"/>
    <property type="match status" value="1"/>
</dbReference>
<keyword evidence="5" id="KW-1185">Reference proteome</keyword>
<dbReference type="GO" id="GO:0006427">
    <property type="term" value="P:histidyl-tRNA aminoacylation"/>
    <property type="evidence" value="ECO:0007669"/>
    <property type="project" value="TreeGrafter"/>
</dbReference>
<name>A0A9J9HG46_RHIWR</name>
<evidence type="ECO:0000256" key="1">
    <source>
        <dbReference type="ARBA" id="ARBA00011738"/>
    </source>
</evidence>
<evidence type="ECO:0000313" key="5">
    <source>
        <dbReference type="Proteomes" id="UP000001989"/>
    </source>
</evidence>
<sequence length="382" mass="40197">MPRTCRYEPLRMTIAPGLLPEGLRDRLPPQAEAGSRLLHRVIVAIGRHGYARVSPPLAEFEEGLVGQLKSAGARDLLRFVDPVSQRTLALRPDITAQVGRIAATRMGHRPRPLRLAYGGPVLKLRATQLRPERELTQAGAELIGTDSLAAVIEILRVAVEALEVAGVTGITVDLTLPDLVETLAAGAMPLPADKVDAARAMLDAKDAGGLATLGADAYLPFIEAAGPVGPALAKLRAIAGAQTLDKRLAAIEAIVAAIGDRVALTLDPTERHGFEYQTWIGFSLFGDGLSGEIGRGGSYTIVHPDGTEEKAIGFSLFIDPLVDVGLGAVEHRRVFLPLGTDAATGAALRADDWITIAALSESDDAAALGCTHILRGTTPEAI</sequence>
<feature type="domain" description="Aminoacyl-transfer RNA synthetases class-II family profile" evidence="3">
    <location>
        <begin position="36"/>
        <end position="337"/>
    </location>
</feature>
<keyword evidence="4" id="KW-0030">Aminoacyl-tRNA synthetase</keyword>
<dbReference type="AlphaFoldDB" id="A0A9J9HG46"/>
<organism evidence="4 5">
    <name type="scientific">Rhizorhabdus wittichii (strain DSM 6014 / CCUG 31198 / JCM 15750 / NBRC 105917 / EY 4224 / RW1)</name>
    <name type="common">Sphingomonas wittichii</name>
    <dbReference type="NCBI Taxonomy" id="392499"/>
    <lineage>
        <taxon>Bacteria</taxon>
        <taxon>Pseudomonadati</taxon>
        <taxon>Pseudomonadota</taxon>
        <taxon>Alphaproteobacteria</taxon>
        <taxon>Sphingomonadales</taxon>
        <taxon>Sphingomonadaceae</taxon>
        <taxon>Rhizorhabdus</taxon>
    </lineage>
</organism>
<dbReference type="Gene3D" id="3.30.930.10">
    <property type="entry name" value="Bira Bifunctional Protein, Domain 2"/>
    <property type="match status" value="1"/>
</dbReference>
<dbReference type="PROSITE" id="PS50862">
    <property type="entry name" value="AA_TRNA_LIGASE_II"/>
    <property type="match status" value="1"/>
</dbReference>
<evidence type="ECO:0000259" key="3">
    <source>
        <dbReference type="PROSITE" id="PS50862"/>
    </source>
</evidence>
<dbReference type="SUPFAM" id="SSF55681">
    <property type="entry name" value="Class II aaRS and biotin synthetases"/>
    <property type="match status" value="1"/>
</dbReference>
<dbReference type="InterPro" id="IPR004516">
    <property type="entry name" value="HisRS/HisZ"/>
</dbReference>
<protein>
    <recommendedName>
        <fullName evidence="2">Histidine--tRNA ligase</fullName>
    </recommendedName>
</protein>
<gene>
    <name evidence="4" type="ordered locus">Swit_4683</name>
</gene>
<evidence type="ECO:0000256" key="2">
    <source>
        <dbReference type="ARBA" id="ARBA00017399"/>
    </source>
</evidence>
<dbReference type="KEGG" id="swi:Swit_4683"/>
<comment type="subunit">
    <text evidence="1">Homodimer.</text>
</comment>
<dbReference type="Pfam" id="PF13393">
    <property type="entry name" value="tRNA-synt_His"/>
    <property type="match status" value="1"/>
</dbReference>
<dbReference type="GO" id="GO:0004821">
    <property type="term" value="F:histidine-tRNA ligase activity"/>
    <property type="evidence" value="ECO:0007669"/>
    <property type="project" value="TreeGrafter"/>
</dbReference>